<dbReference type="PROSITE" id="PS51257">
    <property type="entry name" value="PROKAR_LIPOPROTEIN"/>
    <property type="match status" value="1"/>
</dbReference>
<name>A0A368N7P2_9EURY</name>
<sequence length="100" mass="10756">MSRGPTRSSSRERRSTLGSALVVGCTSIDDRAEVLHVDDRRGRRGRGSAKRRKRVFEAGHSTGDGGTGLGLRILEEIAHDHGWTGEAGDVRFGVTGVDAR</sequence>
<dbReference type="SUPFAM" id="SSF55874">
    <property type="entry name" value="ATPase domain of HSP90 chaperone/DNA topoisomerase II/histidine kinase"/>
    <property type="match status" value="1"/>
</dbReference>
<gene>
    <name evidence="1" type="ORF">DU504_03935</name>
</gene>
<reference evidence="1 2" key="1">
    <citation type="submission" date="2018-07" db="EMBL/GenBank/DDBJ databases">
        <title>Genome sequences of Haloplanus salinus JCM 18368T.</title>
        <authorList>
            <person name="Kim Y.B."/>
            <person name="Roh S.W."/>
        </authorList>
    </citation>
    <scope>NUCLEOTIDE SEQUENCE [LARGE SCALE GENOMIC DNA]</scope>
    <source>
        <strain evidence="1 2">JCM 18368</strain>
    </source>
</reference>
<comment type="caution">
    <text evidence="1">The sequence shown here is derived from an EMBL/GenBank/DDBJ whole genome shotgun (WGS) entry which is preliminary data.</text>
</comment>
<keyword evidence="2" id="KW-1185">Reference proteome</keyword>
<protein>
    <recommendedName>
        <fullName evidence="3">Sensor histidine kinase</fullName>
    </recommendedName>
</protein>
<dbReference type="Gene3D" id="3.30.565.10">
    <property type="entry name" value="Histidine kinase-like ATPase, C-terminal domain"/>
    <property type="match status" value="1"/>
</dbReference>
<dbReference type="RefSeq" id="WP_114448084.1">
    <property type="nucleotide sequence ID" value="NZ_QPHM01000001.1"/>
</dbReference>
<dbReference type="InterPro" id="IPR036890">
    <property type="entry name" value="HATPase_C_sf"/>
</dbReference>
<organism evidence="1 2">
    <name type="scientific">Haloplanus salinus</name>
    <dbReference type="NCBI Taxonomy" id="1126245"/>
    <lineage>
        <taxon>Archaea</taxon>
        <taxon>Methanobacteriati</taxon>
        <taxon>Methanobacteriota</taxon>
        <taxon>Stenosarchaea group</taxon>
        <taxon>Halobacteria</taxon>
        <taxon>Halobacteriales</taxon>
        <taxon>Haloferacaceae</taxon>
        <taxon>Haloplanus</taxon>
    </lineage>
</organism>
<dbReference type="Proteomes" id="UP000252189">
    <property type="component" value="Unassembled WGS sequence"/>
</dbReference>
<accession>A0A368N7P2</accession>
<proteinExistence type="predicted"/>
<evidence type="ECO:0000313" key="2">
    <source>
        <dbReference type="Proteomes" id="UP000252189"/>
    </source>
</evidence>
<evidence type="ECO:0000313" key="1">
    <source>
        <dbReference type="EMBL" id="RCU46532.1"/>
    </source>
</evidence>
<dbReference type="EMBL" id="QPHM01000001">
    <property type="protein sequence ID" value="RCU46532.1"/>
    <property type="molecule type" value="Genomic_DNA"/>
</dbReference>
<dbReference type="AlphaFoldDB" id="A0A368N7P2"/>
<evidence type="ECO:0008006" key="3">
    <source>
        <dbReference type="Google" id="ProtNLM"/>
    </source>
</evidence>